<comment type="caution">
    <text evidence="1">The sequence shown here is derived from an EMBL/GenBank/DDBJ whole genome shotgun (WGS) entry which is preliminary data.</text>
</comment>
<protein>
    <recommendedName>
        <fullName evidence="3">Retrotransposon gag domain-containing protein</fullName>
    </recommendedName>
</protein>
<sequence length="132" mass="15160">MDWLFCSNNSLAPKIVIVGLSHDFKVSKDMFEGIRDPLAHLMQYNDYMNVLRASNVAKCKAFSTTLKGSAKEWYLSLPQGLSATYHYWARCSLEEVDFQGRKECVRSWKKLGFSIRGDEWEVVDEIISLEGI</sequence>
<gene>
    <name evidence="1" type="ORF">J1N35_036695</name>
</gene>
<name>A0A9D3UIS9_9ROSI</name>
<accession>A0A9D3UIS9</accession>
<proteinExistence type="predicted"/>
<evidence type="ECO:0000313" key="1">
    <source>
        <dbReference type="EMBL" id="KAH1045911.1"/>
    </source>
</evidence>
<dbReference type="EMBL" id="JAIQCV010000011">
    <property type="protein sequence ID" value="KAH1045911.1"/>
    <property type="molecule type" value="Genomic_DNA"/>
</dbReference>
<reference evidence="1 2" key="1">
    <citation type="journal article" date="2021" name="Plant Biotechnol. J.">
        <title>Multi-omics assisted identification of the key and species-specific regulatory components of drought-tolerant mechanisms in Gossypium stocksii.</title>
        <authorList>
            <person name="Yu D."/>
            <person name="Ke L."/>
            <person name="Zhang D."/>
            <person name="Wu Y."/>
            <person name="Sun Y."/>
            <person name="Mei J."/>
            <person name="Sun J."/>
            <person name="Sun Y."/>
        </authorList>
    </citation>
    <scope>NUCLEOTIDE SEQUENCE [LARGE SCALE GENOMIC DNA]</scope>
    <source>
        <strain evidence="2">cv. E1</strain>
        <tissue evidence="1">Leaf</tissue>
    </source>
</reference>
<organism evidence="1 2">
    <name type="scientific">Gossypium stocksii</name>
    <dbReference type="NCBI Taxonomy" id="47602"/>
    <lineage>
        <taxon>Eukaryota</taxon>
        <taxon>Viridiplantae</taxon>
        <taxon>Streptophyta</taxon>
        <taxon>Embryophyta</taxon>
        <taxon>Tracheophyta</taxon>
        <taxon>Spermatophyta</taxon>
        <taxon>Magnoliopsida</taxon>
        <taxon>eudicotyledons</taxon>
        <taxon>Gunneridae</taxon>
        <taxon>Pentapetalae</taxon>
        <taxon>rosids</taxon>
        <taxon>malvids</taxon>
        <taxon>Malvales</taxon>
        <taxon>Malvaceae</taxon>
        <taxon>Malvoideae</taxon>
        <taxon>Gossypium</taxon>
    </lineage>
</organism>
<evidence type="ECO:0008006" key="3">
    <source>
        <dbReference type="Google" id="ProtNLM"/>
    </source>
</evidence>
<dbReference type="Proteomes" id="UP000828251">
    <property type="component" value="Unassembled WGS sequence"/>
</dbReference>
<dbReference type="AlphaFoldDB" id="A0A9D3UIS9"/>
<keyword evidence="2" id="KW-1185">Reference proteome</keyword>
<evidence type="ECO:0000313" key="2">
    <source>
        <dbReference type="Proteomes" id="UP000828251"/>
    </source>
</evidence>
<dbReference type="OrthoDB" id="1752139at2759"/>